<feature type="active site" evidence="8">
    <location>
        <position position="425"/>
    </location>
</feature>
<evidence type="ECO:0000256" key="3">
    <source>
        <dbReference type="ARBA" id="ARBA00022432"/>
    </source>
</evidence>
<dbReference type="Gene3D" id="3.40.50.10490">
    <property type="entry name" value="Glucose-6-phosphate isomerase like protein, domain 1"/>
    <property type="match status" value="2"/>
</dbReference>
<dbReference type="InterPro" id="IPR001672">
    <property type="entry name" value="G6P_Isomerase"/>
</dbReference>
<dbReference type="GO" id="GO:0006096">
    <property type="term" value="P:glycolytic process"/>
    <property type="evidence" value="ECO:0007669"/>
    <property type="project" value="UniProtKB-UniRule"/>
</dbReference>
<dbReference type="UniPathway" id="UPA00109">
    <property type="reaction ID" value="UER00181"/>
</dbReference>
<dbReference type="PROSITE" id="PS00174">
    <property type="entry name" value="P_GLUCOSE_ISOMERASE_2"/>
    <property type="match status" value="1"/>
</dbReference>
<dbReference type="SUPFAM" id="SSF53697">
    <property type="entry name" value="SIS domain"/>
    <property type="match status" value="1"/>
</dbReference>
<dbReference type="InterPro" id="IPR035482">
    <property type="entry name" value="SIS_PGI_2"/>
</dbReference>
<comment type="function">
    <text evidence="8">Catalyzes the reversible isomerization of glucose-6-phosphate to fructose-6-phosphate.</text>
</comment>
<dbReference type="AlphaFoldDB" id="A0A8J6LM02"/>
<dbReference type="FunFam" id="3.40.50.10490:FF:000015">
    <property type="entry name" value="Glucose-6-phosphate isomerase"/>
    <property type="match status" value="1"/>
</dbReference>
<evidence type="ECO:0000313" key="10">
    <source>
        <dbReference type="EMBL" id="MBA2133114.1"/>
    </source>
</evidence>
<accession>A0A8J6LM02</accession>
<dbReference type="PRINTS" id="PR00662">
    <property type="entry name" value="G6PISOMERASE"/>
</dbReference>
<keyword evidence="3 8" id="KW-0312">Gluconeogenesis</keyword>
<comment type="caution">
    <text evidence="10">The sequence shown here is derived from an EMBL/GenBank/DDBJ whole genome shotgun (WGS) entry which is preliminary data.</text>
</comment>
<gene>
    <name evidence="8" type="primary">pgi</name>
    <name evidence="10" type="ORF">G5B42_06105</name>
</gene>
<comment type="catalytic activity">
    <reaction evidence="7 8 9">
        <text>alpha-D-glucose 6-phosphate = beta-D-fructose 6-phosphate</text>
        <dbReference type="Rhea" id="RHEA:11816"/>
        <dbReference type="ChEBI" id="CHEBI:57634"/>
        <dbReference type="ChEBI" id="CHEBI:58225"/>
        <dbReference type="EC" id="5.3.1.9"/>
    </reaction>
</comment>
<dbReference type="CDD" id="cd05015">
    <property type="entry name" value="SIS_PGI_1"/>
    <property type="match status" value="1"/>
</dbReference>
<comment type="subcellular location">
    <subcellularLocation>
        <location evidence="8">Cytoplasm</location>
    </subcellularLocation>
</comment>
<dbReference type="InterPro" id="IPR018189">
    <property type="entry name" value="Phosphoglucose_isomerase_CS"/>
</dbReference>
<evidence type="ECO:0000256" key="8">
    <source>
        <dbReference type="HAMAP-Rule" id="MF_00473"/>
    </source>
</evidence>
<evidence type="ECO:0000256" key="9">
    <source>
        <dbReference type="RuleBase" id="RU000612"/>
    </source>
</evidence>
<dbReference type="UniPathway" id="UPA00138"/>
<dbReference type="PROSITE" id="PS00765">
    <property type="entry name" value="P_GLUCOSE_ISOMERASE_1"/>
    <property type="match status" value="1"/>
</dbReference>
<sequence>MGQRGVVLDYSGALKFFRREELDMLAPRVQAIHRQMAEKQGAGNDFLGWLDLPASIDQAELEAVKAAAVRIRESSEVLVVAGIGGSYLGARAALEILKPYFRPTPPRVGDPEVIFVGHHLSGAYLEQLLNYIKEKEFSINVISKSGTTTETAVAFRFLKQLAEEKYGKKGAAARIYATTDRRRGALRRLAEEEGYTTFVIPDDLGGRYSVLSPVGTLPIAAAGIDLDPILAGAAAAYDACSQPDLERNQAYLYAALRYIFYQKGKSIELMVNYEPALHYFAEWWKQLFGESEGKDGKGLFPAAVDFTTDLHSLGQYIQEGRRLFFETILAVEQDRSALVLPEAPGDPDGLNYIAGQRVDEMNRQALRGTLLAHQDGGVPCLVVKIPELSPFFFGYLVYFFEKACGMSGYLLGVNPFDQPGVEEYKKNMFALLGKPGFEERRQQLLARLEK</sequence>
<comment type="pathway">
    <text evidence="1 8 9">Carbohydrate degradation; glycolysis; D-glyceraldehyde 3-phosphate and glycerone phosphate from D-glucose: step 2/4.</text>
</comment>
<feature type="active site" description="Proton donor" evidence="8">
    <location>
        <position position="290"/>
    </location>
</feature>
<evidence type="ECO:0000256" key="2">
    <source>
        <dbReference type="ARBA" id="ARBA00006604"/>
    </source>
</evidence>
<dbReference type="EMBL" id="JAAKDE010000012">
    <property type="protein sequence ID" value="MBA2133114.1"/>
    <property type="molecule type" value="Genomic_DNA"/>
</dbReference>
<dbReference type="GO" id="GO:0004347">
    <property type="term" value="F:glucose-6-phosphate isomerase activity"/>
    <property type="evidence" value="ECO:0007669"/>
    <property type="project" value="UniProtKB-UniRule"/>
</dbReference>
<comment type="pathway">
    <text evidence="8">Carbohydrate biosynthesis; gluconeogenesis.</text>
</comment>
<dbReference type="PANTHER" id="PTHR11469">
    <property type="entry name" value="GLUCOSE-6-PHOSPHATE ISOMERASE"/>
    <property type="match status" value="1"/>
</dbReference>
<dbReference type="PROSITE" id="PS51463">
    <property type="entry name" value="P_GLUCOSE_ISOMERASE_3"/>
    <property type="match status" value="1"/>
</dbReference>
<keyword evidence="4 8" id="KW-0963">Cytoplasm</keyword>
<evidence type="ECO:0000256" key="5">
    <source>
        <dbReference type="ARBA" id="ARBA00023152"/>
    </source>
</evidence>
<name>A0A8J6LM02_9FIRM</name>
<keyword evidence="5 8" id="KW-0324">Glycolysis</keyword>
<dbReference type="GO" id="GO:0048029">
    <property type="term" value="F:monosaccharide binding"/>
    <property type="evidence" value="ECO:0007669"/>
    <property type="project" value="TreeGrafter"/>
</dbReference>
<dbReference type="RefSeq" id="WP_181339569.1">
    <property type="nucleotide sequence ID" value="NZ_JAAKDE010000012.1"/>
</dbReference>
<dbReference type="EC" id="5.3.1.9" evidence="8"/>
<evidence type="ECO:0000313" key="11">
    <source>
        <dbReference type="Proteomes" id="UP000657177"/>
    </source>
</evidence>
<dbReference type="GO" id="GO:0006094">
    <property type="term" value="P:gluconeogenesis"/>
    <property type="evidence" value="ECO:0007669"/>
    <property type="project" value="UniProtKB-UniRule"/>
</dbReference>
<organism evidence="10 11">
    <name type="scientific">Capillibacterium thermochitinicola</name>
    <dbReference type="NCBI Taxonomy" id="2699427"/>
    <lineage>
        <taxon>Bacteria</taxon>
        <taxon>Bacillati</taxon>
        <taxon>Bacillota</taxon>
        <taxon>Capillibacterium</taxon>
    </lineage>
</organism>
<comment type="similarity">
    <text evidence="2 8 9">Belongs to the GPI family.</text>
</comment>
<proteinExistence type="inferred from homology"/>
<dbReference type="GO" id="GO:0097367">
    <property type="term" value="F:carbohydrate derivative binding"/>
    <property type="evidence" value="ECO:0007669"/>
    <property type="project" value="InterPro"/>
</dbReference>
<dbReference type="HAMAP" id="MF_00473">
    <property type="entry name" value="G6P_isomerase"/>
    <property type="match status" value="1"/>
</dbReference>
<reference evidence="10" key="1">
    <citation type="submission" date="2020-06" db="EMBL/GenBank/DDBJ databases">
        <title>Novel chitinolytic bacterium.</title>
        <authorList>
            <person name="Ungkulpasvich U."/>
            <person name="Kosugi A."/>
            <person name="Uke A."/>
        </authorList>
    </citation>
    <scope>NUCLEOTIDE SEQUENCE</scope>
    <source>
        <strain evidence="10">UUS1-1</strain>
    </source>
</reference>
<dbReference type="Pfam" id="PF00342">
    <property type="entry name" value="PGI"/>
    <property type="match status" value="1"/>
</dbReference>
<dbReference type="PANTHER" id="PTHR11469:SF1">
    <property type="entry name" value="GLUCOSE-6-PHOSPHATE ISOMERASE"/>
    <property type="match status" value="1"/>
</dbReference>
<protein>
    <recommendedName>
        <fullName evidence="8">Glucose-6-phosphate isomerase</fullName>
        <shortName evidence="8">GPI</shortName>
        <ecNumber evidence="8">5.3.1.9</ecNumber>
    </recommendedName>
    <alternativeName>
        <fullName evidence="8">Phosphoglucose isomerase</fullName>
        <shortName evidence="8">PGI</shortName>
    </alternativeName>
    <alternativeName>
        <fullName evidence="8">Phosphohexose isomerase</fullName>
        <shortName evidence="8">PHI</shortName>
    </alternativeName>
</protein>
<dbReference type="GO" id="GO:0005829">
    <property type="term" value="C:cytosol"/>
    <property type="evidence" value="ECO:0007669"/>
    <property type="project" value="TreeGrafter"/>
</dbReference>
<keyword evidence="11" id="KW-1185">Reference proteome</keyword>
<dbReference type="Proteomes" id="UP000657177">
    <property type="component" value="Unassembled WGS sequence"/>
</dbReference>
<evidence type="ECO:0000256" key="4">
    <source>
        <dbReference type="ARBA" id="ARBA00022490"/>
    </source>
</evidence>
<keyword evidence="6 8" id="KW-0413">Isomerase</keyword>
<evidence type="ECO:0000256" key="7">
    <source>
        <dbReference type="ARBA" id="ARBA00029321"/>
    </source>
</evidence>
<dbReference type="FunFam" id="3.40.50.10490:FF:000016">
    <property type="entry name" value="Glucose-6-phosphate isomerase"/>
    <property type="match status" value="1"/>
</dbReference>
<dbReference type="InterPro" id="IPR035476">
    <property type="entry name" value="SIS_PGI_1"/>
</dbReference>
<dbReference type="GO" id="GO:0051156">
    <property type="term" value="P:glucose 6-phosphate metabolic process"/>
    <property type="evidence" value="ECO:0007669"/>
    <property type="project" value="TreeGrafter"/>
</dbReference>
<dbReference type="NCBIfam" id="NF010697">
    <property type="entry name" value="PRK14097.1"/>
    <property type="match status" value="1"/>
</dbReference>
<comment type="caution">
    <text evidence="8">Lacks conserved residue(s) required for the propagation of feature annotation.</text>
</comment>
<evidence type="ECO:0000256" key="1">
    <source>
        <dbReference type="ARBA" id="ARBA00004926"/>
    </source>
</evidence>
<dbReference type="InterPro" id="IPR046348">
    <property type="entry name" value="SIS_dom_sf"/>
</dbReference>
<evidence type="ECO:0000256" key="6">
    <source>
        <dbReference type="ARBA" id="ARBA00023235"/>
    </source>
</evidence>
<dbReference type="CDD" id="cd05016">
    <property type="entry name" value="SIS_PGI_2"/>
    <property type="match status" value="1"/>
</dbReference>